<dbReference type="Proteomes" id="UP000184520">
    <property type="component" value="Unassembled WGS sequence"/>
</dbReference>
<sequence>MSILSLFGVGGKATEEEKFWVWFQKNSNDIFHFERDREKVFEKLTTALANVNKDLTFEFSPIRENGKREFVISAGGIKSAFSSVESLCQAAPDLEKWIVVAYRQRRSLLNDLSIGDVTVKAEDVYYHLYPDGDKLGVVLFFEHFSQDEYPLYGNLGYLFLDESLGEYDVETKLGFIEFHNTSSSHFEGARPLSSLAEQVDAFYTNSTVKG</sequence>
<protein>
    <submittedName>
        <fullName evidence="1">Uncharacterized protein</fullName>
    </submittedName>
</protein>
<dbReference type="OrthoDB" id="6115512at2"/>
<dbReference type="STRING" id="634436.SAMN05216361_3521"/>
<dbReference type="AlphaFoldDB" id="A0A1M5PMN4"/>
<name>A0A1M5PMN4_9ALTE</name>
<proteinExistence type="predicted"/>
<reference evidence="2" key="1">
    <citation type="submission" date="2016-11" db="EMBL/GenBank/DDBJ databases">
        <authorList>
            <person name="Varghese N."/>
            <person name="Submissions S."/>
        </authorList>
    </citation>
    <scope>NUCLEOTIDE SEQUENCE [LARGE SCALE GENOMIC DNA]</scope>
    <source>
        <strain evidence="2">CGMCC 1.8995</strain>
    </source>
</reference>
<dbReference type="EMBL" id="FQWD01000006">
    <property type="protein sequence ID" value="SHH03000.1"/>
    <property type="molecule type" value="Genomic_DNA"/>
</dbReference>
<dbReference type="RefSeq" id="WP_073324497.1">
    <property type="nucleotide sequence ID" value="NZ_FQWD01000006.1"/>
</dbReference>
<keyword evidence="2" id="KW-1185">Reference proteome</keyword>
<gene>
    <name evidence="1" type="ORF">SAMN05216361_3521</name>
</gene>
<organism evidence="1 2">
    <name type="scientific">Marisediminitalea aggregata</name>
    <dbReference type="NCBI Taxonomy" id="634436"/>
    <lineage>
        <taxon>Bacteria</taxon>
        <taxon>Pseudomonadati</taxon>
        <taxon>Pseudomonadota</taxon>
        <taxon>Gammaproteobacteria</taxon>
        <taxon>Alteromonadales</taxon>
        <taxon>Alteromonadaceae</taxon>
        <taxon>Marisediminitalea</taxon>
    </lineage>
</organism>
<evidence type="ECO:0000313" key="1">
    <source>
        <dbReference type="EMBL" id="SHH03000.1"/>
    </source>
</evidence>
<accession>A0A1M5PMN4</accession>
<evidence type="ECO:0000313" key="2">
    <source>
        <dbReference type="Proteomes" id="UP000184520"/>
    </source>
</evidence>